<dbReference type="PROSITE" id="PS50097">
    <property type="entry name" value="BTB"/>
    <property type="match status" value="1"/>
</dbReference>
<protein>
    <recommendedName>
        <fullName evidence="10">BTB domain-containing protein</fullName>
    </recommendedName>
</protein>
<dbReference type="Proteomes" id="UP000494165">
    <property type="component" value="Unassembled WGS sequence"/>
</dbReference>
<evidence type="ECO:0000313" key="8">
    <source>
        <dbReference type="EMBL" id="CAB3364648.1"/>
    </source>
</evidence>
<comment type="caution">
    <text evidence="8">The sequence shown here is derived from an EMBL/GenBank/DDBJ whole genome shotgun (WGS) entry which is preliminary data.</text>
</comment>
<evidence type="ECO:0000256" key="3">
    <source>
        <dbReference type="ARBA" id="ARBA00023242"/>
    </source>
</evidence>
<dbReference type="GO" id="GO:0005634">
    <property type="term" value="C:nucleus"/>
    <property type="evidence" value="ECO:0007669"/>
    <property type="project" value="UniProtKB-SubCell"/>
</dbReference>
<dbReference type="InterPro" id="IPR011333">
    <property type="entry name" value="SKP1/BTB/POZ_sf"/>
</dbReference>
<dbReference type="PROSITE" id="PS50960">
    <property type="entry name" value="HTH_PSQ"/>
    <property type="match status" value="1"/>
</dbReference>
<dbReference type="Gene3D" id="3.30.710.10">
    <property type="entry name" value="Potassium Channel Kv1.1, Chain A"/>
    <property type="match status" value="1"/>
</dbReference>
<evidence type="ECO:0008006" key="10">
    <source>
        <dbReference type="Google" id="ProtNLM"/>
    </source>
</evidence>
<feature type="region of interest" description="Disordered" evidence="5">
    <location>
        <begin position="478"/>
        <end position="508"/>
    </location>
</feature>
<evidence type="ECO:0000256" key="5">
    <source>
        <dbReference type="SAM" id="MobiDB-lite"/>
    </source>
</evidence>
<dbReference type="FunFam" id="1.10.10.60:FF:000019">
    <property type="entry name" value="Ligand-dependent corepressor isoform 1"/>
    <property type="match status" value="1"/>
</dbReference>
<feature type="compositionally biased region" description="Polar residues" evidence="5">
    <location>
        <begin position="187"/>
        <end position="199"/>
    </location>
</feature>
<evidence type="ECO:0000256" key="1">
    <source>
        <dbReference type="ARBA" id="ARBA00004123"/>
    </source>
</evidence>
<dbReference type="PANTHER" id="PTHR23110">
    <property type="entry name" value="BTB DOMAIN TRANSCRIPTION FACTOR"/>
    <property type="match status" value="1"/>
</dbReference>
<dbReference type="EMBL" id="CADEPI010000017">
    <property type="protein sequence ID" value="CAB3364648.1"/>
    <property type="molecule type" value="Genomic_DNA"/>
</dbReference>
<dbReference type="PANTHER" id="PTHR23110:SF101">
    <property type="entry name" value="PROTEIN JIM LOVELL"/>
    <property type="match status" value="1"/>
</dbReference>
<feature type="region of interest" description="Disordered" evidence="5">
    <location>
        <begin position="122"/>
        <end position="306"/>
    </location>
</feature>
<keyword evidence="2 4" id="KW-0238">DNA-binding</keyword>
<feature type="compositionally biased region" description="Basic residues" evidence="5">
    <location>
        <begin position="203"/>
        <end position="220"/>
    </location>
</feature>
<dbReference type="AlphaFoldDB" id="A0A8S1C1A4"/>
<dbReference type="CDD" id="cd18315">
    <property type="entry name" value="BTB_POZ_BAB-like"/>
    <property type="match status" value="1"/>
</dbReference>
<feature type="domain" description="BTB" evidence="6">
    <location>
        <begin position="36"/>
        <end position="101"/>
    </location>
</feature>
<dbReference type="SUPFAM" id="SSF46689">
    <property type="entry name" value="Homeodomain-like"/>
    <property type="match status" value="1"/>
</dbReference>
<dbReference type="SUPFAM" id="SSF54695">
    <property type="entry name" value="POZ domain"/>
    <property type="match status" value="1"/>
</dbReference>
<keyword evidence="3 4" id="KW-0539">Nucleus</keyword>
<feature type="compositionally biased region" description="Polar residues" evidence="5">
    <location>
        <begin position="257"/>
        <end position="268"/>
    </location>
</feature>
<dbReference type="InterPro" id="IPR000210">
    <property type="entry name" value="BTB/POZ_dom"/>
</dbReference>
<dbReference type="Gene3D" id="1.10.10.60">
    <property type="entry name" value="Homeodomain-like"/>
    <property type="match status" value="1"/>
</dbReference>
<proteinExistence type="predicted"/>
<gene>
    <name evidence="8" type="ORF">CLODIP_2_CD03583</name>
</gene>
<dbReference type="GO" id="GO:0006357">
    <property type="term" value="P:regulation of transcription by RNA polymerase II"/>
    <property type="evidence" value="ECO:0007669"/>
    <property type="project" value="TreeGrafter"/>
</dbReference>
<sequence>MTSAEVCAPGYSLRWNNHQYHILNALDALLQDEAFVDVTLVCDEGRVRAHRIVLSACSPYFQRILLDSPCKHPVIVLKDLKEWEVQAIVDFMYKGEISVSQAQLSSLIRAAESLQIRGLAHMEKEPQSVSSHELMETAATPGSPSSAPPLPFSPVPFTGPRGPENGSLLLSSPFSPSPAPHFEPSPVKQSPMSEASSPINCRDHHRVSPVPRRKQARPRRRSGEMVARDLKKRQPSRPPSPDLPENLSIKKTHSSEKVNTLLNSSASPPTEHCPAPSTLHSPPASGAPESPLTSADLPPNKAPSSLPADLAASERLLDFSMGGSPHTLGLPVSAPPQFTWDAQLDTAGFPVLPTVSSMPLTPPHMFSMESAHLGLFPPIDARNHLLHDLPEPRHDNPLMNKRKFRPKGQHSAPRGGPPRSWTNAELTEALQHVWNKKMTTSQASRIFGIPYNSLLMYVRGKYGKSLKLEQLKKDCEVLSGAPPPPIGRDSKMPPEDPLANNNPPDTTDLNFNPYTNFYSDLAFPIPVSMIHLLPQSEKNRELAAEERANALDLVTGLVDASLPKKSM</sequence>
<reference evidence="8 9" key="1">
    <citation type="submission" date="2020-04" db="EMBL/GenBank/DDBJ databases">
        <authorList>
            <person name="Alioto T."/>
            <person name="Alioto T."/>
            <person name="Gomez Garrido J."/>
        </authorList>
    </citation>
    <scope>NUCLEOTIDE SEQUENCE [LARGE SCALE GENOMIC DNA]</scope>
</reference>
<dbReference type="InterPro" id="IPR007889">
    <property type="entry name" value="HTH_Psq"/>
</dbReference>
<keyword evidence="9" id="KW-1185">Reference proteome</keyword>
<feature type="DNA-binding region" description="H-T-H motif" evidence="4">
    <location>
        <begin position="440"/>
        <end position="460"/>
    </location>
</feature>
<evidence type="ECO:0000259" key="7">
    <source>
        <dbReference type="PROSITE" id="PS50960"/>
    </source>
</evidence>
<comment type="subcellular location">
    <subcellularLocation>
        <location evidence="1 4">Nucleus</location>
    </subcellularLocation>
</comment>
<feature type="domain" description="HTH psq-type" evidence="7">
    <location>
        <begin position="412"/>
        <end position="464"/>
    </location>
</feature>
<dbReference type="InterPro" id="IPR009057">
    <property type="entry name" value="Homeodomain-like_sf"/>
</dbReference>
<dbReference type="Pfam" id="PF05225">
    <property type="entry name" value="HTH_psq"/>
    <property type="match status" value="1"/>
</dbReference>
<dbReference type="SMART" id="SM00225">
    <property type="entry name" value="BTB"/>
    <property type="match status" value="1"/>
</dbReference>
<evidence type="ECO:0000256" key="4">
    <source>
        <dbReference type="PROSITE-ProRule" id="PRU00320"/>
    </source>
</evidence>
<evidence type="ECO:0000256" key="2">
    <source>
        <dbReference type="ARBA" id="ARBA00023125"/>
    </source>
</evidence>
<feature type="region of interest" description="Disordered" evidence="5">
    <location>
        <begin position="390"/>
        <end position="422"/>
    </location>
</feature>
<dbReference type="GO" id="GO:0003677">
    <property type="term" value="F:DNA binding"/>
    <property type="evidence" value="ECO:0007669"/>
    <property type="project" value="UniProtKB-UniRule"/>
</dbReference>
<dbReference type="InterPro" id="IPR051095">
    <property type="entry name" value="Dros_DevTransReg"/>
</dbReference>
<evidence type="ECO:0000259" key="6">
    <source>
        <dbReference type="PROSITE" id="PS50097"/>
    </source>
</evidence>
<organism evidence="8 9">
    <name type="scientific">Cloeon dipterum</name>
    <dbReference type="NCBI Taxonomy" id="197152"/>
    <lineage>
        <taxon>Eukaryota</taxon>
        <taxon>Metazoa</taxon>
        <taxon>Ecdysozoa</taxon>
        <taxon>Arthropoda</taxon>
        <taxon>Hexapoda</taxon>
        <taxon>Insecta</taxon>
        <taxon>Pterygota</taxon>
        <taxon>Palaeoptera</taxon>
        <taxon>Ephemeroptera</taxon>
        <taxon>Pisciforma</taxon>
        <taxon>Baetidae</taxon>
        <taxon>Cloeon</taxon>
    </lineage>
</organism>
<feature type="compositionally biased region" description="Polar residues" evidence="5">
    <location>
        <begin position="499"/>
        <end position="508"/>
    </location>
</feature>
<name>A0A8S1C1A4_9INSE</name>
<accession>A0A8S1C1A4</accession>
<dbReference type="Pfam" id="PF00651">
    <property type="entry name" value="BTB"/>
    <property type="match status" value="1"/>
</dbReference>
<dbReference type="OrthoDB" id="10261408at2759"/>
<evidence type="ECO:0000313" key="9">
    <source>
        <dbReference type="Proteomes" id="UP000494165"/>
    </source>
</evidence>